<dbReference type="Pfam" id="PF13692">
    <property type="entry name" value="Glyco_trans_1_4"/>
    <property type="match status" value="1"/>
</dbReference>
<gene>
    <name evidence="2" type="ORF">A2415_05240</name>
</gene>
<proteinExistence type="predicted"/>
<dbReference type="SUPFAM" id="SSF53756">
    <property type="entry name" value="UDP-Glycosyltransferase/glycogen phosphorylase"/>
    <property type="match status" value="1"/>
</dbReference>
<organism evidence="2 3">
    <name type="scientific">candidate division WWE3 bacterium RIFOXYC1_FULL_39_7</name>
    <dbReference type="NCBI Taxonomy" id="1802643"/>
    <lineage>
        <taxon>Bacteria</taxon>
        <taxon>Katanobacteria</taxon>
    </lineage>
</organism>
<dbReference type="Pfam" id="PF13439">
    <property type="entry name" value="Glyco_transf_4"/>
    <property type="match status" value="1"/>
</dbReference>
<dbReference type="EMBL" id="MEWA01000020">
    <property type="protein sequence ID" value="OGC69527.1"/>
    <property type="molecule type" value="Genomic_DNA"/>
</dbReference>
<dbReference type="AlphaFoldDB" id="A0A1F4WJE3"/>
<accession>A0A1F4WJE3</accession>
<dbReference type="InterPro" id="IPR028098">
    <property type="entry name" value="Glyco_trans_4-like_N"/>
</dbReference>
<comment type="caution">
    <text evidence="2">The sequence shown here is derived from an EMBL/GenBank/DDBJ whole genome shotgun (WGS) entry which is preliminary data.</text>
</comment>
<reference evidence="2 3" key="1">
    <citation type="journal article" date="2016" name="Nat. Commun.">
        <title>Thousands of microbial genomes shed light on interconnected biogeochemical processes in an aquifer system.</title>
        <authorList>
            <person name="Anantharaman K."/>
            <person name="Brown C.T."/>
            <person name="Hug L.A."/>
            <person name="Sharon I."/>
            <person name="Castelle C.J."/>
            <person name="Probst A.J."/>
            <person name="Thomas B.C."/>
            <person name="Singh A."/>
            <person name="Wilkins M.J."/>
            <person name="Karaoz U."/>
            <person name="Brodie E.L."/>
            <person name="Williams K.H."/>
            <person name="Hubbard S.S."/>
            <person name="Banfield J.F."/>
        </authorList>
    </citation>
    <scope>NUCLEOTIDE SEQUENCE [LARGE SCALE GENOMIC DNA]</scope>
</reference>
<evidence type="ECO:0000313" key="2">
    <source>
        <dbReference type="EMBL" id="OGC69527.1"/>
    </source>
</evidence>
<evidence type="ECO:0000259" key="1">
    <source>
        <dbReference type="Pfam" id="PF13439"/>
    </source>
</evidence>
<dbReference type="PANTHER" id="PTHR12526:SF630">
    <property type="entry name" value="GLYCOSYLTRANSFERASE"/>
    <property type="match status" value="1"/>
</dbReference>
<dbReference type="PANTHER" id="PTHR12526">
    <property type="entry name" value="GLYCOSYLTRANSFERASE"/>
    <property type="match status" value="1"/>
</dbReference>
<sequence>MKILMIIPLIPNTSMSGGQTRWFNIIKFMSKNHDITLMTLIKDGSEKKFIKPLEKYCKEVRVFHRPKSPWTIRNLLLTALGPFPLLVIRNFSWSVRAAVKEELKKNKYDLIHGEAFYVMPHIPKSNVPNIMVEQTIEYQVYKHYVDNEVPWFLKPFLMIDVVKLRFWELYYWKKTDRLVAVAPEDKKVMQKLIPGIPVDVIPNGVDSKHYVAKKVEKKKPPRVMYGVTNFEWLQNLEAANELVDEVWPLIHEKDRLAKLWIVGRKIPARIVAMAEKRDDIEVTESIPDARDAYLGASVMVAAIRSSGGSRLKVLEAMAAGLPIVSTPNGVAGLDVVDGKHVLVSNDKEGLATLAVKVMRDSKLAEKIGKNSEEFVRNNFDWRAIVKLHDKIYEETIERAKRE</sequence>
<protein>
    <recommendedName>
        <fullName evidence="1">Glycosyltransferase subfamily 4-like N-terminal domain-containing protein</fullName>
    </recommendedName>
</protein>
<dbReference type="Gene3D" id="3.40.50.2000">
    <property type="entry name" value="Glycogen Phosphorylase B"/>
    <property type="match status" value="2"/>
</dbReference>
<feature type="domain" description="Glycosyltransferase subfamily 4-like N-terminal" evidence="1">
    <location>
        <begin position="17"/>
        <end position="207"/>
    </location>
</feature>
<dbReference type="Proteomes" id="UP000179113">
    <property type="component" value="Unassembled WGS sequence"/>
</dbReference>
<evidence type="ECO:0000313" key="3">
    <source>
        <dbReference type="Proteomes" id="UP000179113"/>
    </source>
</evidence>
<dbReference type="CDD" id="cd03801">
    <property type="entry name" value="GT4_PimA-like"/>
    <property type="match status" value="1"/>
</dbReference>
<name>A0A1F4WJE3_UNCKA</name>